<dbReference type="AlphaFoldDB" id="A0A8A4J8P6"/>
<keyword evidence="5" id="KW-0813">Transport</keyword>
<comment type="function">
    <text evidence="1">Core subunit of the mitochondrial membrane respiratory chain NADH dehydrogenase (Complex I) that is believed to belong to the minimal assembly required for catalysis. Complex I functions in the transfer of electrons from NADH to the respiratory chain. The immediate electron acceptor for the enzyme is believed to be ubiquinone.</text>
</comment>
<keyword evidence="8 14" id="KW-1133">Transmembrane helix</keyword>
<reference evidence="15" key="1">
    <citation type="journal article" name="Insects">
        <title>New Mitochondrial Gene Rearrangement in Psyttalia concolor, P. humilis and P. lounsburyi (Hymenoptera: Braconidae), Three Parasitoid Species of Economic Interest.</title>
        <authorList>
            <person name="Powell C."/>
            <person name="Caleca V."/>
            <person name="Rhode C."/>
            <person name="Teixeira da Costa L."/>
            <person name="van Asch B."/>
        </authorList>
    </citation>
    <scope>NUCLEOTIDE SEQUENCE</scope>
</reference>
<keyword evidence="9 13" id="KW-0830">Ubiquinone</keyword>
<accession>A0A8A4J8P6</accession>
<evidence type="ECO:0000256" key="9">
    <source>
        <dbReference type="ARBA" id="ARBA00023075"/>
    </source>
</evidence>
<feature type="transmembrane region" description="Helical" evidence="14">
    <location>
        <begin position="286"/>
        <end position="309"/>
    </location>
</feature>
<evidence type="ECO:0000256" key="4">
    <source>
        <dbReference type="ARBA" id="ARBA00021009"/>
    </source>
</evidence>
<dbReference type="PROSITE" id="PS00667">
    <property type="entry name" value="COMPLEX1_ND1_1"/>
    <property type="match status" value="1"/>
</dbReference>
<dbReference type="PROSITE" id="PS00668">
    <property type="entry name" value="COMPLEX1_ND1_2"/>
    <property type="match status" value="1"/>
</dbReference>
<dbReference type="GO" id="GO:0005743">
    <property type="term" value="C:mitochondrial inner membrane"/>
    <property type="evidence" value="ECO:0007669"/>
    <property type="project" value="UniProtKB-SubCell"/>
</dbReference>
<feature type="transmembrane region" description="Helical" evidence="14">
    <location>
        <begin position="12"/>
        <end position="32"/>
    </location>
</feature>
<dbReference type="EC" id="7.1.1.2" evidence="13"/>
<feature type="transmembrane region" description="Helical" evidence="14">
    <location>
        <begin position="112"/>
        <end position="133"/>
    </location>
</feature>
<gene>
    <name evidence="15" type="primary">ND1</name>
</gene>
<dbReference type="GO" id="GO:0008137">
    <property type="term" value="F:NADH dehydrogenase (ubiquinone) activity"/>
    <property type="evidence" value="ECO:0007669"/>
    <property type="project" value="UniProtKB-EC"/>
</dbReference>
<evidence type="ECO:0000256" key="3">
    <source>
        <dbReference type="ARBA" id="ARBA00010535"/>
    </source>
</evidence>
<evidence type="ECO:0000256" key="14">
    <source>
        <dbReference type="SAM" id="Phobius"/>
    </source>
</evidence>
<feature type="transmembrane region" description="Helical" evidence="14">
    <location>
        <begin position="228"/>
        <end position="249"/>
    </location>
</feature>
<evidence type="ECO:0000256" key="12">
    <source>
        <dbReference type="RuleBase" id="RU000471"/>
    </source>
</evidence>
<dbReference type="GO" id="GO:0003954">
    <property type="term" value="F:NADH dehydrogenase activity"/>
    <property type="evidence" value="ECO:0007669"/>
    <property type="project" value="TreeGrafter"/>
</dbReference>
<proteinExistence type="inferred from homology"/>
<organism evidence="15">
    <name type="scientific">Psyttalia concolor</name>
    <dbReference type="NCBI Taxonomy" id="389103"/>
    <lineage>
        <taxon>Eukaryota</taxon>
        <taxon>Metazoa</taxon>
        <taxon>Ecdysozoa</taxon>
        <taxon>Arthropoda</taxon>
        <taxon>Hexapoda</taxon>
        <taxon>Insecta</taxon>
        <taxon>Pterygota</taxon>
        <taxon>Neoptera</taxon>
        <taxon>Endopterygota</taxon>
        <taxon>Hymenoptera</taxon>
        <taxon>Apocrita</taxon>
        <taxon>Ichneumonoidea</taxon>
        <taxon>Braconidae</taxon>
        <taxon>Opiinae</taxon>
        <taxon>Psyttalia</taxon>
    </lineage>
</organism>
<comment type="similarity">
    <text evidence="3 12">Belongs to the complex I subunit 1 family.</text>
</comment>
<dbReference type="Pfam" id="PF00146">
    <property type="entry name" value="NADHdh"/>
    <property type="match status" value="1"/>
</dbReference>
<sequence>MKQLIIYMMNTSILMLIIIIMMMISVAFSTLFERKILSYMHYRKGPNKVSMWGLLQPFSDAMKLLSKEFFFPKNSNYNFYLISPMMMLILIMMLWLIYPFKMNMYNWSLSTLYMLCLMSMGVYGLMIAGWSSNSCFSMLGGMRSIAQSISYEVIFSIIFLINLLMINSLSLIKLFMFQKYSWLLILMWPTSMILLMSMLAELNRTPFDLSEGESELVSGFNIEYSSHGFVLIFLSEYSSIIFMMFIFNLMYMCSDLFSLFFFFTLMILIFFIFWTRITLPRIRYDLLMYFCWIYLLPISLTLFMYFMMFKSLMEISFFM</sequence>
<evidence type="ECO:0000313" key="15">
    <source>
        <dbReference type="EMBL" id="QTC30713.1"/>
    </source>
</evidence>
<evidence type="ECO:0000256" key="6">
    <source>
        <dbReference type="ARBA" id="ARBA00022692"/>
    </source>
</evidence>
<dbReference type="GO" id="GO:0009060">
    <property type="term" value="P:aerobic respiration"/>
    <property type="evidence" value="ECO:0007669"/>
    <property type="project" value="TreeGrafter"/>
</dbReference>
<evidence type="ECO:0000256" key="1">
    <source>
        <dbReference type="ARBA" id="ARBA00003257"/>
    </source>
</evidence>
<feature type="transmembrane region" description="Helical" evidence="14">
    <location>
        <begin position="256"/>
        <end position="274"/>
    </location>
</feature>
<keyword evidence="11 14" id="KW-0472">Membrane</keyword>
<feature type="transmembrane region" description="Helical" evidence="14">
    <location>
        <begin position="182"/>
        <end position="200"/>
    </location>
</feature>
<dbReference type="InterPro" id="IPR001694">
    <property type="entry name" value="NADH_UbQ_OxRdtase_su1/FPO"/>
</dbReference>
<evidence type="ECO:0000256" key="8">
    <source>
        <dbReference type="ARBA" id="ARBA00022989"/>
    </source>
</evidence>
<protein>
    <recommendedName>
        <fullName evidence="4 13">NADH-ubiquinone oxidoreductase chain 1</fullName>
        <ecNumber evidence="13">7.1.1.2</ecNumber>
    </recommendedName>
</protein>
<dbReference type="HAMAP" id="MF_01350">
    <property type="entry name" value="NDH1_NuoH"/>
    <property type="match status" value="1"/>
</dbReference>
<evidence type="ECO:0000256" key="7">
    <source>
        <dbReference type="ARBA" id="ARBA00022792"/>
    </source>
</evidence>
<feature type="transmembrane region" description="Helical" evidence="14">
    <location>
        <begin position="153"/>
        <end position="175"/>
    </location>
</feature>
<keyword evidence="10 13" id="KW-0496">Mitochondrion</keyword>
<evidence type="ECO:0000256" key="13">
    <source>
        <dbReference type="RuleBase" id="RU000473"/>
    </source>
</evidence>
<evidence type="ECO:0000256" key="2">
    <source>
        <dbReference type="ARBA" id="ARBA00004448"/>
    </source>
</evidence>
<comment type="subcellular location">
    <subcellularLocation>
        <location evidence="2 12">Mitochondrion inner membrane</location>
        <topology evidence="2 12">Multi-pass membrane protein</topology>
    </subcellularLocation>
</comment>
<keyword evidence="6 12" id="KW-0812">Transmembrane</keyword>
<name>A0A8A4J8P6_9HYME</name>
<dbReference type="PANTHER" id="PTHR11432:SF3">
    <property type="entry name" value="NADH-UBIQUINONE OXIDOREDUCTASE CHAIN 1"/>
    <property type="match status" value="1"/>
</dbReference>
<evidence type="ECO:0000256" key="11">
    <source>
        <dbReference type="ARBA" id="ARBA00023136"/>
    </source>
</evidence>
<keyword evidence="12" id="KW-0520">NAD</keyword>
<geneLocation type="mitochondrion" evidence="15"/>
<feature type="transmembrane region" description="Helical" evidence="14">
    <location>
        <begin position="79"/>
        <end position="100"/>
    </location>
</feature>
<dbReference type="PANTHER" id="PTHR11432">
    <property type="entry name" value="NADH DEHYDROGENASE SUBUNIT 1"/>
    <property type="match status" value="1"/>
</dbReference>
<keyword evidence="7" id="KW-0999">Mitochondrion inner membrane</keyword>
<evidence type="ECO:0000256" key="10">
    <source>
        <dbReference type="ARBA" id="ARBA00023128"/>
    </source>
</evidence>
<dbReference type="InterPro" id="IPR018086">
    <property type="entry name" value="NADH_UbQ_OxRdtase_su1_CS"/>
</dbReference>
<dbReference type="EMBL" id="MW279212">
    <property type="protein sequence ID" value="QTC30713.1"/>
    <property type="molecule type" value="Genomic_DNA"/>
</dbReference>
<evidence type="ECO:0000256" key="5">
    <source>
        <dbReference type="ARBA" id="ARBA00022448"/>
    </source>
</evidence>
<comment type="catalytic activity">
    <reaction evidence="13">
        <text>a ubiquinone + NADH + 5 H(+)(in) = a ubiquinol + NAD(+) + 4 H(+)(out)</text>
        <dbReference type="Rhea" id="RHEA:29091"/>
        <dbReference type="Rhea" id="RHEA-COMP:9565"/>
        <dbReference type="Rhea" id="RHEA-COMP:9566"/>
        <dbReference type="ChEBI" id="CHEBI:15378"/>
        <dbReference type="ChEBI" id="CHEBI:16389"/>
        <dbReference type="ChEBI" id="CHEBI:17976"/>
        <dbReference type="ChEBI" id="CHEBI:57540"/>
        <dbReference type="ChEBI" id="CHEBI:57945"/>
        <dbReference type="EC" id="7.1.1.2"/>
    </reaction>
</comment>